<dbReference type="KEGG" id="bpf:BpOF4_06100"/>
<keyword evidence="1" id="KW-0732">Signal</keyword>
<dbReference type="EMBL" id="CP001878">
    <property type="protein sequence ID" value="ADC49282.1"/>
    <property type="molecule type" value="Genomic_DNA"/>
</dbReference>
<dbReference type="AlphaFoldDB" id="D3FZP0"/>
<accession>D3FZP0</accession>
<organism evidence="2 3">
    <name type="scientific">Alkalihalophilus pseudofirmus (strain ATCC BAA-2126 / JCM 17055 / OF4)</name>
    <name type="common">Bacillus pseudofirmus</name>
    <dbReference type="NCBI Taxonomy" id="398511"/>
    <lineage>
        <taxon>Bacteria</taxon>
        <taxon>Bacillati</taxon>
        <taxon>Bacillota</taxon>
        <taxon>Bacilli</taxon>
        <taxon>Bacillales</taxon>
        <taxon>Bacillaceae</taxon>
        <taxon>Alkalihalophilus</taxon>
    </lineage>
</organism>
<dbReference type="STRING" id="398511.BpOF4_06100"/>
<proteinExistence type="predicted"/>
<evidence type="ECO:0000256" key="1">
    <source>
        <dbReference type="SAM" id="SignalP"/>
    </source>
</evidence>
<keyword evidence="3" id="KW-1185">Reference proteome</keyword>
<protein>
    <recommendedName>
        <fullName evidence="4">Thioredoxin-like fold domain-containing protein</fullName>
    </recommendedName>
</protein>
<dbReference type="Proteomes" id="UP000001544">
    <property type="component" value="Chromosome"/>
</dbReference>
<dbReference type="PROSITE" id="PS51257">
    <property type="entry name" value="PROKAR_LIPOPROTEIN"/>
    <property type="match status" value="1"/>
</dbReference>
<feature type="signal peptide" evidence="1">
    <location>
        <begin position="1"/>
        <end position="20"/>
    </location>
</feature>
<sequence length="264" mass="29990">MLKKGIPVFVAFLLLSGCGADINTVSTSEDEYNDEDVDEIDAATYEYPAREVPEDIAAAFEMEHPIVAYFWNADEENIYVDVTESLWHHLQSLTPHTKIHFESMSSGGVISKENLTIIDGTRTPIKEDDLIDGDRLYLDYDMSDYDPTNEELEIDVMVVNFTTAEDIMEEYYAKEEGQYSVSMIYIEGSGQVIDPSWDEIELILAHPKVQGYNNITQEQDAPVRRDLQSALAVESLPQLVVFDHQGVTYHTDNAEDLLQYLEEL</sequence>
<feature type="chain" id="PRO_5003044610" description="Thioredoxin-like fold domain-containing protein" evidence="1">
    <location>
        <begin position="21"/>
        <end position="264"/>
    </location>
</feature>
<dbReference type="HOGENOM" id="CLU_1052352_0_0_9"/>
<evidence type="ECO:0008006" key="4">
    <source>
        <dbReference type="Google" id="ProtNLM"/>
    </source>
</evidence>
<evidence type="ECO:0000313" key="3">
    <source>
        <dbReference type="Proteomes" id="UP000001544"/>
    </source>
</evidence>
<evidence type="ECO:0000313" key="2">
    <source>
        <dbReference type="EMBL" id="ADC49282.1"/>
    </source>
</evidence>
<reference evidence="2 3" key="1">
    <citation type="journal article" date="2011" name="Environ. Microbiol.">
        <title>Genome of alkaliphilic Bacillus pseudofirmus OF4 reveals adaptations that support the ability to grow in an external pH range from 7.5 to 11.4.</title>
        <authorList>
            <person name="Janto B."/>
            <person name="Ahmed A."/>
            <person name="Ito M."/>
            <person name="Liu J."/>
            <person name="Hicks D.B."/>
            <person name="Pagni S."/>
            <person name="Fackelmayer O.J."/>
            <person name="Smith T.A."/>
            <person name="Earl J."/>
            <person name="Elbourne L.D."/>
            <person name="Hassan K."/>
            <person name="Paulsen I.T."/>
            <person name="Kolsto A.B."/>
            <person name="Tourasse N.J."/>
            <person name="Ehrlich G.D."/>
            <person name="Boissy R."/>
            <person name="Ivey D.M."/>
            <person name="Li G."/>
            <person name="Xue Y."/>
            <person name="Ma Y."/>
            <person name="Hu F.Z."/>
            <person name="Krulwich T.A."/>
        </authorList>
    </citation>
    <scope>NUCLEOTIDE SEQUENCE [LARGE SCALE GENOMIC DNA]</scope>
    <source>
        <strain evidence="3">ATCC BAA-2126 / JCM 17055 / OF4</strain>
    </source>
</reference>
<dbReference type="eggNOG" id="ENOG5033N1G">
    <property type="taxonomic scope" value="Bacteria"/>
</dbReference>
<gene>
    <name evidence="2" type="ordered locus">BpOF4_06100</name>
</gene>
<dbReference type="RefSeq" id="WP_012960555.1">
    <property type="nucleotide sequence ID" value="NC_013791.2"/>
</dbReference>
<name>D3FZP0_ALKPO</name>